<sequence length="74" mass="8388">MKWKKEQKAKVGEEKVTAREEKAKTDGRKEVEAKLEKDLESATDEEETLIEYMKSEEQPIDEGAAMVEAAEDGD</sequence>
<comment type="caution">
    <text evidence="2">The sequence shown here is derived from an EMBL/GenBank/DDBJ whole genome shotgun (WGS) entry which is preliminary data.</text>
</comment>
<keyword evidence="3" id="KW-1185">Reference proteome</keyword>
<evidence type="ECO:0000313" key="3">
    <source>
        <dbReference type="Proteomes" id="UP001141552"/>
    </source>
</evidence>
<dbReference type="Proteomes" id="UP001141552">
    <property type="component" value="Unassembled WGS sequence"/>
</dbReference>
<feature type="region of interest" description="Disordered" evidence="1">
    <location>
        <begin position="1"/>
        <end position="45"/>
    </location>
</feature>
<accession>A0A9Q0JLY9</accession>
<evidence type="ECO:0000256" key="1">
    <source>
        <dbReference type="SAM" id="MobiDB-lite"/>
    </source>
</evidence>
<feature type="non-terminal residue" evidence="2">
    <location>
        <position position="1"/>
    </location>
</feature>
<organism evidence="2 3">
    <name type="scientific">Turnera subulata</name>
    <dbReference type="NCBI Taxonomy" id="218843"/>
    <lineage>
        <taxon>Eukaryota</taxon>
        <taxon>Viridiplantae</taxon>
        <taxon>Streptophyta</taxon>
        <taxon>Embryophyta</taxon>
        <taxon>Tracheophyta</taxon>
        <taxon>Spermatophyta</taxon>
        <taxon>Magnoliopsida</taxon>
        <taxon>eudicotyledons</taxon>
        <taxon>Gunneridae</taxon>
        <taxon>Pentapetalae</taxon>
        <taxon>rosids</taxon>
        <taxon>fabids</taxon>
        <taxon>Malpighiales</taxon>
        <taxon>Passifloraceae</taxon>
        <taxon>Turnera</taxon>
    </lineage>
</organism>
<dbReference type="AlphaFoldDB" id="A0A9Q0JLY9"/>
<dbReference type="EMBL" id="JAKUCV010001365">
    <property type="protein sequence ID" value="KAJ4846688.1"/>
    <property type="molecule type" value="Genomic_DNA"/>
</dbReference>
<name>A0A9Q0JLY9_9ROSI</name>
<feature type="compositionally biased region" description="Basic and acidic residues" evidence="1">
    <location>
        <begin position="1"/>
        <end position="40"/>
    </location>
</feature>
<gene>
    <name evidence="2" type="ORF">Tsubulata_027173</name>
</gene>
<protein>
    <submittedName>
        <fullName evidence="2">Uncharacterized protein</fullName>
    </submittedName>
</protein>
<reference evidence="2" key="2">
    <citation type="journal article" date="2023" name="Plants (Basel)">
        <title>Annotation of the Turnera subulata (Passifloraceae) Draft Genome Reveals the S-Locus Evolved after the Divergence of Turneroideae from Passifloroideae in a Stepwise Manner.</title>
        <authorList>
            <person name="Henning P.M."/>
            <person name="Roalson E.H."/>
            <person name="Mir W."/>
            <person name="McCubbin A.G."/>
            <person name="Shore J.S."/>
        </authorList>
    </citation>
    <scope>NUCLEOTIDE SEQUENCE</scope>
    <source>
        <strain evidence="2">F60SS</strain>
    </source>
</reference>
<reference evidence="2" key="1">
    <citation type="submission" date="2022-02" db="EMBL/GenBank/DDBJ databases">
        <authorList>
            <person name="Henning P.M."/>
            <person name="McCubbin A.G."/>
            <person name="Shore J.S."/>
        </authorList>
    </citation>
    <scope>NUCLEOTIDE SEQUENCE</scope>
    <source>
        <strain evidence="2">F60SS</strain>
        <tissue evidence="2">Leaves</tissue>
    </source>
</reference>
<proteinExistence type="predicted"/>
<evidence type="ECO:0000313" key="2">
    <source>
        <dbReference type="EMBL" id="KAJ4846688.1"/>
    </source>
</evidence>